<evidence type="ECO:0000313" key="2">
    <source>
        <dbReference type="EMBL" id="GAA1609687.1"/>
    </source>
</evidence>
<feature type="domain" description="DNA primase/polymerase bifunctional N-terminal" evidence="1">
    <location>
        <begin position="45"/>
        <end position="230"/>
    </location>
</feature>
<proteinExistence type="predicted"/>
<dbReference type="SMART" id="SM00943">
    <property type="entry name" value="Prim-Pol"/>
    <property type="match status" value="1"/>
</dbReference>
<dbReference type="Pfam" id="PF09250">
    <property type="entry name" value="Prim-Pol"/>
    <property type="match status" value="1"/>
</dbReference>
<evidence type="ECO:0000259" key="1">
    <source>
        <dbReference type="SMART" id="SM00943"/>
    </source>
</evidence>
<dbReference type="EMBL" id="BAAAMU010000001">
    <property type="protein sequence ID" value="GAA1609687.1"/>
    <property type="molecule type" value="Genomic_DNA"/>
</dbReference>
<gene>
    <name evidence="2" type="ORF">GCM10009733_002400</name>
</gene>
<keyword evidence="3" id="KW-1185">Reference proteome</keyword>
<dbReference type="InterPro" id="IPR015330">
    <property type="entry name" value="DNA_primase/pol_bifunc_N"/>
</dbReference>
<organism evidence="2 3">
    <name type="scientific">Nonomuraea maheshkhaliensis</name>
    <dbReference type="NCBI Taxonomy" id="419590"/>
    <lineage>
        <taxon>Bacteria</taxon>
        <taxon>Bacillati</taxon>
        <taxon>Actinomycetota</taxon>
        <taxon>Actinomycetes</taxon>
        <taxon>Streptosporangiales</taxon>
        <taxon>Streptosporangiaceae</taxon>
        <taxon>Nonomuraea</taxon>
    </lineage>
</organism>
<sequence length="232" mass="25158">MSRVCVQPGVRDLLRHCEATGDTMVGVPLARRTKKRARPTRIDAVLEYAALGWPVVPGAYPLRTGPRACSCDRVGCPDPGAHPLSPAWHLQATTDPALLTRWWQAEPEAGVILPTGRVFDVFDVPLAAGLSALTRIDAAGAHPGPVAANGDRVLFYVATRGNPEDEDEWWSCHLDCDPATIDDTPGLRWHCRDSYVVAPPSTLPGGQSVTWLRAPDGRPLPDPLLLLEWLAD</sequence>
<name>A0ABP4QFS2_9ACTN</name>
<evidence type="ECO:0000313" key="3">
    <source>
        <dbReference type="Proteomes" id="UP001500064"/>
    </source>
</evidence>
<dbReference type="Proteomes" id="UP001500064">
    <property type="component" value="Unassembled WGS sequence"/>
</dbReference>
<reference evidence="3" key="1">
    <citation type="journal article" date="2019" name="Int. J. Syst. Evol. Microbiol.">
        <title>The Global Catalogue of Microorganisms (GCM) 10K type strain sequencing project: providing services to taxonomists for standard genome sequencing and annotation.</title>
        <authorList>
            <consortium name="The Broad Institute Genomics Platform"/>
            <consortium name="The Broad Institute Genome Sequencing Center for Infectious Disease"/>
            <person name="Wu L."/>
            <person name="Ma J."/>
        </authorList>
    </citation>
    <scope>NUCLEOTIDE SEQUENCE [LARGE SCALE GENOMIC DNA]</scope>
    <source>
        <strain evidence="3">JCM 13929</strain>
    </source>
</reference>
<comment type="caution">
    <text evidence="2">The sequence shown here is derived from an EMBL/GenBank/DDBJ whole genome shotgun (WGS) entry which is preliminary data.</text>
</comment>
<accession>A0ABP4QFS2</accession>
<protein>
    <recommendedName>
        <fullName evidence="1">DNA primase/polymerase bifunctional N-terminal domain-containing protein</fullName>
    </recommendedName>
</protein>